<sequence>MSPLPSNIVSLRQFYHCASGLLPLPVNWGQAAAAVISSEPLISLPCPALHPAENAVHATIRGREFVRAVDFLSCPAPHPAENAVHATIQSRDFVRTEPLISYLALHWTPPRMPSTPQFGLTLFPMCGQLLISSLILRWDAVMGIF</sequence>
<accession>A0A8H6Z4K3</accession>
<evidence type="ECO:0000313" key="1">
    <source>
        <dbReference type="EMBL" id="KAF7372450.1"/>
    </source>
</evidence>
<name>A0A8H6Z4K3_9AGAR</name>
<organism evidence="1 2">
    <name type="scientific">Mycena venus</name>
    <dbReference type="NCBI Taxonomy" id="2733690"/>
    <lineage>
        <taxon>Eukaryota</taxon>
        <taxon>Fungi</taxon>
        <taxon>Dikarya</taxon>
        <taxon>Basidiomycota</taxon>
        <taxon>Agaricomycotina</taxon>
        <taxon>Agaricomycetes</taxon>
        <taxon>Agaricomycetidae</taxon>
        <taxon>Agaricales</taxon>
        <taxon>Marasmiineae</taxon>
        <taxon>Mycenaceae</taxon>
        <taxon>Mycena</taxon>
    </lineage>
</organism>
<proteinExistence type="predicted"/>
<protein>
    <submittedName>
        <fullName evidence="1">Uncharacterized protein</fullName>
    </submittedName>
</protein>
<dbReference type="EMBL" id="JACAZI010000001">
    <property type="protein sequence ID" value="KAF7372450.1"/>
    <property type="molecule type" value="Genomic_DNA"/>
</dbReference>
<dbReference type="AlphaFoldDB" id="A0A8H6Z4K3"/>
<gene>
    <name evidence="1" type="ORF">MVEN_00106500</name>
</gene>
<dbReference type="Proteomes" id="UP000620124">
    <property type="component" value="Unassembled WGS sequence"/>
</dbReference>
<comment type="caution">
    <text evidence="1">The sequence shown here is derived from an EMBL/GenBank/DDBJ whole genome shotgun (WGS) entry which is preliminary data.</text>
</comment>
<evidence type="ECO:0000313" key="2">
    <source>
        <dbReference type="Proteomes" id="UP000620124"/>
    </source>
</evidence>
<keyword evidence="2" id="KW-1185">Reference proteome</keyword>
<reference evidence="1" key="1">
    <citation type="submission" date="2020-05" db="EMBL/GenBank/DDBJ databases">
        <title>Mycena genomes resolve the evolution of fungal bioluminescence.</title>
        <authorList>
            <person name="Tsai I.J."/>
        </authorList>
    </citation>
    <scope>NUCLEOTIDE SEQUENCE</scope>
    <source>
        <strain evidence="1">CCC161011</strain>
    </source>
</reference>